<keyword evidence="1" id="KW-0175">Coiled coil</keyword>
<feature type="compositionally biased region" description="Polar residues" evidence="2">
    <location>
        <begin position="98"/>
        <end position="114"/>
    </location>
</feature>
<protein>
    <submittedName>
        <fullName evidence="3">BQ2448_3610 protein</fullName>
    </submittedName>
</protein>
<name>A0A238FI46_9BASI</name>
<sequence length="182" mass="19703">MIIRSARKYLPLQRTFSTPFYPRGGTAHRSTSSIMLLPPPTTLSSALERIRDLEKRLAVAEHAIQHTTGQTLSQLLGEDESASKATAGTPQEAAVRAASTSVTRDQASGTTTERNVTESETTTQSPEPIDISALVLKALGIKKGVHIGSIPDDEAVAQVEKLWDGLELTEEQKDQLRTWAGL</sequence>
<evidence type="ECO:0000256" key="2">
    <source>
        <dbReference type="SAM" id="MobiDB-lite"/>
    </source>
</evidence>
<keyword evidence="4" id="KW-1185">Reference proteome</keyword>
<dbReference type="EMBL" id="FMSP01000006">
    <property type="protein sequence ID" value="SCV70848.1"/>
    <property type="molecule type" value="Genomic_DNA"/>
</dbReference>
<feature type="compositionally biased region" description="Low complexity" evidence="2">
    <location>
        <begin position="118"/>
        <end position="127"/>
    </location>
</feature>
<gene>
    <name evidence="3" type="ORF">BQ2448_3610</name>
</gene>
<feature type="region of interest" description="Disordered" evidence="2">
    <location>
        <begin position="79"/>
        <end position="127"/>
    </location>
</feature>
<evidence type="ECO:0000313" key="4">
    <source>
        <dbReference type="Proteomes" id="UP000198372"/>
    </source>
</evidence>
<reference evidence="4" key="1">
    <citation type="submission" date="2016-09" db="EMBL/GenBank/DDBJ databases">
        <authorList>
            <person name="Jeantristanb JTB J.-T."/>
            <person name="Ricardo R."/>
        </authorList>
    </citation>
    <scope>NUCLEOTIDE SEQUENCE [LARGE SCALE GENOMIC DNA]</scope>
</reference>
<accession>A0A238FI46</accession>
<evidence type="ECO:0000256" key="1">
    <source>
        <dbReference type="SAM" id="Coils"/>
    </source>
</evidence>
<dbReference type="Proteomes" id="UP000198372">
    <property type="component" value="Unassembled WGS sequence"/>
</dbReference>
<organism evidence="3 4">
    <name type="scientific">Microbotryum intermedium</name>
    <dbReference type="NCBI Taxonomy" id="269621"/>
    <lineage>
        <taxon>Eukaryota</taxon>
        <taxon>Fungi</taxon>
        <taxon>Dikarya</taxon>
        <taxon>Basidiomycota</taxon>
        <taxon>Pucciniomycotina</taxon>
        <taxon>Microbotryomycetes</taxon>
        <taxon>Microbotryales</taxon>
        <taxon>Microbotryaceae</taxon>
        <taxon>Microbotryum</taxon>
    </lineage>
</organism>
<feature type="coiled-coil region" evidence="1">
    <location>
        <begin position="43"/>
        <end position="70"/>
    </location>
</feature>
<dbReference type="OrthoDB" id="2536601at2759"/>
<evidence type="ECO:0000313" key="3">
    <source>
        <dbReference type="EMBL" id="SCV70848.1"/>
    </source>
</evidence>
<proteinExistence type="predicted"/>
<dbReference type="AlphaFoldDB" id="A0A238FI46"/>